<feature type="transmembrane region" description="Helical" evidence="1">
    <location>
        <begin position="42"/>
        <end position="61"/>
    </location>
</feature>
<keyword evidence="1" id="KW-1133">Transmembrane helix</keyword>
<evidence type="ECO:0000313" key="2">
    <source>
        <dbReference type="EMBL" id="QCY47671.1"/>
    </source>
</evidence>
<evidence type="ECO:0000313" key="3">
    <source>
        <dbReference type="Proteomes" id="UP000307000"/>
    </source>
</evidence>
<accession>A0A5B7WUB5</accession>
<dbReference type="RefSeq" id="WP_138926529.1">
    <property type="nucleotide sequence ID" value="NZ_CP034412.1"/>
</dbReference>
<sequence length="125" mass="13082">MTIPDIGQRPRVPAATQVLVLSAASALGCYLLALSLPAPHTWLLIPFATGTGLLIALAGGLEQAWMRILSAVLLAACVLAAVLIGSAALFSWSFAPLVFVHLPAAVAAWMRRRKAMTPRAGAGRR</sequence>
<dbReference type="Proteomes" id="UP000307000">
    <property type="component" value="Chromosome"/>
</dbReference>
<keyword evidence="3" id="KW-1185">Reference proteome</keyword>
<dbReference type="EMBL" id="CP034412">
    <property type="protein sequence ID" value="QCY47671.1"/>
    <property type="molecule type" value="Genomic_DNA"/>
</dbReference>
<name>A0A5B7WUB5_9MICC</name>
<reference evidence="2 3" key="1">
    <citation type="submission" date="2018-12" db="EMBL/GenBank/DDBJ databases">
        <title>Complete Genome Sequence of Glutamicibacter creatinolyticus strain LGCM259,isolated from an abscess of a 12-year-old mare in Italy.</title>
        <authorList>
            <person name="Santos R.G."/>
            <person name="Silva A.L."/>
            <person name="Seyffert N."/>
            <person name="Castro T.L.P."/>
            <person name="Attili A.R."/>
            <person name="Rifici C."/>
            <person name="Mazzullo G."/>
            <person name="Brenig B."/>
            <person name="Venanzi F."/>
            <person name="Azevedo V."/>
        </authorList>
    </citation>
    <scope>NUCLEOTIDE SEQUENCE [LARGE SCALE GENOMIC DNA]</scope>
    <source>
        <strain evidence="2 3">LGCM 259</strain>
    </source>
</reference>
<feature type="transmembrane region" description="Helical" evidence="1">
    <location>
        <begin position="12"/>
        <end position="36"/>
    </location>
</feature>
<feature type="transmembrane region" description="Helical" evidence="1">
    <location>
        <begin position="94"/>
        <end position="110"/>
    </location>
</feature>
<dbReference type="KEGG" id="gcr:GcLGCM259_1956"/>
<keyword evidence="1" id="KW-0472">Membrane</keyword>
<gene>
    <name evidence="2" type="ORF">GcLGCM259_1956</name>
</gene>
<feature type="transmembrane region" description="Helical" evidence="1">
    <location>
        <begin position="68"/>
        <end position="88"/>
    </location>
</feature>
<organism evidence="2 3">
    <name type="scientific">Glutamicibacter creatinolyticus</name>
    <dbReference type="NCBI Taxonomy" id="162496"/>
    <lineage>
        <taxon>Bacteria</taxon>
        <taxon>Bacillati</taxon>
        <taxon>Actinomycetota</taxon>
        <taxon>Actinomycetes</taxon>
        <taxon>Micrococcales</taxon>
        <taxon>Micrococcaceae</taxon>
        <taxon>Glutamicibacter</taxon>
    </lineage>
</organism>
<protein>
    <submittedName>
        <fullName evidence="2">Uncharacterized protein</fullName>
    </submittedName>
</protein>
<proteinExistence type="predicted"/>
<dbReference type="AlphaFoldDB" id="A0A5B7WUB5"/>
<evidence type="ECO:0000256" key="1">
    <source>
        <dbReference type="SAM" id="Phobius"/>
    </source>
</evidence>
<keyword evidence="1" id="KW-0812">Transmembrane</keyword>